<dbReference type="PROSITE" id="PS51272">
    <property type="entry name" value="SLH"/>
    <property type="match status" value="1"/>
</dbReference>
<accession>F2JI85</accession>
<dbReference type="RefSeq" id="WP_013656412.1">
    <property type="nucleotide sequence ID" value="NC_015275.1"/>
</dbReference>
<feature type="domain" description="SLH" evidence="4">
    <location>
        <begin position="608"/>
        <end position="667"/>
    </location>
</feature>
<dbReference type="AlphaFoldDB" id="F2JI85"/>
<sequence length="667" mass="76588">MRKKFLLLTVIAMLVPQVSFANGETQVLEALLGKVKAKIEVPEAFTEFNYNQSGEDYRFIWQDQEGKQGSLYVECESDGDILSYRLNLYHTSDSTLAKIDWETGKAKAESFLNQVVPEYAKALVLRERTAPSSDYDYTYVYDLYHEGVKVFNQVIYVNVSKETGEIRSFSGIDFSERTYNTSQPKITLEQAEVSYLKQMDLPALYKTYYDWKTEEKSSFLVYKLHNGERKGIDAATGALVVHYKDEDNELYKEAATEESQSITAKNDSGASGLTPSERKAVEETKGLLGVEVILDKVAKHFPRVKSATVSRNNLYKQQETYVRQIVLKDEVNKTNVSLTVDAKTAEIENYYFWSSTSPETAQYHWSEKEAASFLSQVAPQQFKETKLIEDDYTNEDMTTTNYYYGRLVNHLLVDGEGLSITYDQRLGEVTSYSKNWSQMSFKSPEGMMSKESAVKNIGLELVYMETDQGVYRLAYTTRESYMLLDAFTGKEVDYSGKVIEEEAQKFYTDLKGHPKEVLIKKLFDSGIYLKGEKLKPDMPVSEEDFLNLLCQVTQGYELDENENVSEWYKEITGKATIEKKQTLTRENAVYYMINATTYKKIAGVSELYVYPFDDKQYDEALKGYISLAYGLKLIQKDEEGLFRPEDRLTRAEALEMMYYLLLSTETE</sequence>
<evidence type="ECO:0000256" key="2">
    <source>
        <dbReference type="SAM" id="MobiDB-lite"/>
    </source>
</evidence>
<dbReference type="STRING" id="642492.Clole_1387"/>
<dbReference type="HOGENOM" id="CLU_019560_0_0_9"/>
<evidence type="ECO:0000313" key="6">
    <source>
        <dbReference type="Proteomes" id="UP000008467"/>
    </source>
</evidence>
<proteinExistence type="predicted"/>
<reference evidence="5 6" key="1">
    <citation type="journal article" date="2011" name="J. Bacteriol.">
        <title>Complete genome sequence of the cellulose-degrading bacterium Cellulosilyticum lentocellum.</title>
        <authorList>
            <consortium name="US DOE Joint Genome Institute"/>
            <person name="Miller D.A."/>
            <person name="Suen G."/>
            <person name="Bruce D."/>
            <person name="Copeland A."/>
            <person name="Cheng J.F."/>
            <person name="Detter C."/>
            <person name="Goodwin L.A."/>
            <person name="Han C.S."/>
            <person name="Hauser L.J."/>
            <person name="Land M.L."/>
            <person name="Lapidus A."/>
            <person name="Lucas S."/>
            <person name="Meincke L."/>
            <person name="Pitluck S."/>
            <person name="Tapia R."/>
            <person name="Teshima H."/>
            <person name="Woyke T."/>
            <person name="Fox B.G."/>
            <person name="Angert E.R."/>
            <person name="Currie C.R."/>
        </authorList>
    </citation>
    <scope>NUCLEOTIDE SEQUENCE [LARGE SCALE GENOMIC DNA]</scope>
    <source>
        <strain evidence="6">ATCC 49066 / DSM 5427 / NCIMB 11756 / RHM5</strain>
    </source>
</reference>
<protein>
    <submittedName>
        <fullName evidence="5">S-layer domain-containing protein</fullName>
    </submittedName>
</protein>
<evidence type="ECO:0000256" key="3">
    <source>
        <dbReference type="SAM" id="SignalP"/>
    </source>
</evidence>
<evidence type="ECO:0000313" key="5">
    <source>
        <dbReference type="EMBL" id="ADZ83113.1"/>
    </source>
</evidence>
<feature type="signal peptide" evidence="3">
    <location>
        <begin position="1"/>
        <end position="21"/>
    </location>
</feature>
<dbReference type="KEGG" id="cle:Clole_1387"/>
<feature type="chain" id="PRO_5003284176" evidence="3">
    <location>
        <begin position="22"/>
        <end position="667"/>
    </location>
</feature>
<feature type="region of interest" description="Disordered" evidence="2">
    <location>
        <begin position="256"/>
        <end position="278"/>
    </location>
</feature>
<evidence type="ECO:0000256" key="1">
    <source>
        <dbReference type="ARBA" id="ARBA00022737"/>
    </source>
</evidence>
<dbReference type="Proteomes" id="UP000008467">
    <property type="component" value="Chromosome"/>
</dbReference>
<dbReference type="Pfam" id="PF16244">
    <property type="entry name" value="DUF4901"/>
    <property type="match status" value="2"/>
</dbReference>
<keyword evidence="6" id="KW-1185">Reference proteome</keyword>
<gene>
    <name evidence="5" type="ordered locus">Clole_1387</name>
</gene>
<name>F2JI85_CELLD</name>
<feature type="compositionally biased region" description="Polar residues" evidence="2">
    <location>
        <begin position="257"/>
        <end position="274"/>
    </location>
</feature>
<keyword evidence="3" id="KW-0732">Signal</keyword>
<evidence type="ECO:0000259" key="4">
    <source>
        <dbReference type="PROSITE" id="PS51272"/>
    </source>
</evidence>
<dbReference type="Pfam" id="PF00395">
    <property type="entry name" value="SLH"/>
    <property type="match status" value="1"/>
</dbReference>
<organism evidence="5 6">
    <name type="scientific">Cellulosilyticum lentocellum (strain ATCC 49066 / DSM 5427 / NCIMB 11756 / RHM5)</name>
    <name type="common">Clostridium lentocellum</name>
    <dbReference type="NCBI Taxonomy" id="642492"/>
    <lineage>
        <taxon>Bacteria</taxon>
        <taxon>Bacillati</taxon>
        <taxon>Bacillota</taxon>
        <taxon>Clostridia</taxon>
        <taxon>Lachnospirales</taxon>
        <taxon>Cellulosilyticaceae</taxon>
        <taxon>Cellulosilyticum</taxon>
    </lineage>
</organism>
<dbReference type="EMBL" id="CP002582">
    <property type="protein sequence ID" value="ADZ83113.1"/>
    <property type="molecule type" value="Genomic_DNA"/>
</dbReference>
<dbReference type="eggNOG" id="ENOG502ZA5A">
    <property type="taxonomic scope" value="Bacteria"/>
</dbReference>
<keyword evidence="1" id="KW-0677">Repeat</keyword>
<dbReference type="InterPro" id="IPR032599">
    <property type="entry name" value="YcdB/YcdC_rep_domain"/>
</dbReference>
<dbReference type="InterPro" id="IPR001119">
    <property type="entry name" value="SLH_dom"/>
</dbReference>